<dbReference type="InterPro" id="IPR001876">
    <property type="entry name" value="Znf_RanBP2"/>
</dbReference>
<dbReference type="GO" id="GO:0003729">
    <property type="term" value="F:mRNA binding"/>
    <property type="evidence" value="ECO:0007669"/>
    <property type="project" value="TreeGrafter"/>
</dbReference>
<keyword evidence="4" id="KW-0862">Zinc</keyword>
<dbReference type="PANTHER" id="PTHR23111:SF28">
    <property type="entry name" value="TESTIS-EXPRESSED PROTEIN 13D"/>
    <property type="match status" value="1"/>
</dbReference>
<comment type="caution">
    <text evidence="7">The sequence shown here is derived from an EMBL/GenBank/DDBJ whole genome shotgun (WGS) entry which is preliminary data.</text>
</comment>
<protein>
    <recommendedName>
        <fullName evidence="6">RanBP2-type domain-containing protein</fullName>
    </recommendedName>
</protein>
<feature type="compositionally biased region" description="Basic and acidic residues" evidence="5">
    <location>
        <begin position="394"/>
        <end position="412"/>
    </location>
</feature>
<dbReference type="InterPro" id="IPR049367">
    <property type="entry name" value="TX13C/D_rpt"/>
</dbReference>
<dbReference type="Pfam" id="PF15186">
    <property type="entry name" value="TEX13"/>
    <property type="match status" value="1"/>
</dbReference>
<sequence>MFRKGLILRKDPKLSPLANLQALHKQEVKAAAALAMDLGDRASGFRHSEGIRLTNSNVLMYRGGPDFYVASSRRWKEAEDLLRGVVADPLVLRDTKRACAWSALALSMCGGSRQEEQQARLGRWLQEKVEEREAVSWALPAELRRRWQERNEAAVQLRCTQAALQQALGERDMLRGQLLQLERSVHVAPWAHEMMPWPLPEQPGATAWAVGAGEQGTMAAMGAQGMPQSEGQMAAPAAVVYVPGSQSPWAQVMHPPVPVPVPQPFPFHVPFPVGFPDATSLPSSAVMEGAAAAAATTIAAVTPESSAPGTYPPGLWAAVGAQEEMALVYAQNCCGQEEYSENLQGEYSLEDSGSHRQEEDPVGPQGMPSLGDSGSCSQEADPARPQETAPLGDSRSHSQDERPVLRQEEHPLGKGKSHNQEGGPENSQGTSPPGGSTSRDVRKSPKKQQPQEKKAKRPKGKKASDSQHRGKPDSCSRPKNWDCPWCKGSNFPWREACYKCKKVCMAVESEGPDPGQTH</sequence>
<dbReference type="PANTHER" id="PTHR23111">
    <property type="entry name" value="ZINC FINGER PROTEIN"/>
    <property type="match status" value="1"/>
</dbReference>
<dbReference type="Pfam" id="PF20864">
    <property type="entry name" value="Zn_ribbon_TEX13"/>
    <property type="match status" value="1"/>
</dbReference>
<proteinExistence type="inferred from homology"/>
<dbReference type="EMBL" id="JAIQCJ010002418">
    <property type="protein sequence ID" value="KAJ8776421.1"/>
    <property type="molecule type" value="Genomic_DNA"/>
</dbReference>
<feature type="domain" description="RanBP2-type" evidence="6">
    <location>
        <begin position="481"/>
        <end position="500"/>
    </location>
</feature>
<feature type="region of interest" description="Disordered" evidence="5">
    <location>
        <begin position="349"/>
        <end position="482"/>
    </location>
</feature>
<comment type="similarity">
    <text evidence="1">Belongs to the TEX13 family.</text>
</comment>
<evidence type="ECO:0000259" key="6">
    <source>
        <dbReference type="PROSITE" id="PS01358"/>
    </source>
</evidence>
<keyword evidence="8" id="KW-1185">Reference proteome</keyword>
<feature type="compositionally biased region" description="Basic and acidic residues" evidence="5">
    <location>
        <begin position="462"/>
        <end position="480"/>
    </location>
</feature>
<dbReference type="Proteomes" id="UP001159641">
    <property type="component" value="Unassembled WGS sequence"/>
</dbReference>
<evidence type="ECO:0000256" key="2">
    <source>
        <dbReference type="ARBA" id="ARBA00022723"/>
    </source>
</evidence>
<dbReference type="PROSITE" id="PS01358">
    <property type="entry name" value="ZF_RANBP2_1"/>
    <property type="match status" value="1"/>
</dbReference>
<name>A0AB34GC31_ESCRO</name>
<organism evidence="7 8">
    <name type="scientific">Eschrichtius robustus</name>
    <name type="common">California gray whale</name>
    <name type="synonym">Eschrichtius gibbosus</name>
    <dbReference type="NCBI Taxonomy" id="9764"/>
    <lineage>
        <taxon>Eukaryota</taxon>
        <taxon>Metazoa</taxon>
        <taxon>Chordata</taxon>
        <taxon>Craniata</taxon>
        <taxon>Vertebrata</taxon>
        <taxon>Euteleostomi</taxon>
        <taxon>Mammalia</taxon>
        <taxon>Eutheria</taxon>
        <taxon>Laurasiatheria</taxon>
        <taxon>Artiodactyla</taxon>
        <taxon>Whippomorpha</taxon>
        <taxon>Cetacea</taxon>
        <taxon>Mysticeti</taxon>
        <taxon>Eschrichtiidae</taxon>
        <taxon>Eschrichtius</taxon>
    </lineage>
</organism>
<gene>
    <name evidence="7" type="ORF">J1605_015536</name>
</gene>
<keyword evidence="2" id="KW-0479">Metal-binding</keyword>
<feature type="compositionally biased region" description="Low complexity" evidence="5">
    <location>
        <begin position="429"/>
        <end position="438"/>
    </location>
</feature>
<dbReference type="InterPro" id="IPR049534">
    <property type="entry name" value="TEX13A/C/D_Znf"/>
</dbReference>
<evidence type="ECO:0000256" key="4">
    <source>
        <dbReference type="ARBA" id="ARBA00022833"/>
    </source>
</evidence>
<evidence type="ECO:0000256" key="5">
    <source>
        <dbReference type="SAM" id="MobiDB-lite"/>
    </source>
</evidence>
<dbReference type="Pfam" id="PF20868">
    <property type="entry name" value="TX13_rpt"/>
    <property type="match status" value="1"/>
</dbReference>
<accession>A0AB34GC31</accession>
<feature type="compositionally biased region" description="Basic and acidic residues" evidence="5">
    <location>
        <begin position="439"/>
        <end position="453"/>
    </location>
</feature>
<dbReference type="InterPro" id="IPR028193">
    <property type="entry name" value="TEX13A-D_N"/>
</dbReference>
<evidence type="ECO:0000256" key="1">
    <source>
        <dbReference type="ARBA" id="ARBA00008287"/>
    </source>
</evidence>
<dbReference type="AlphaFoldDB" id="A0AB34GC31"/>
<dbReference type="GO" id="GO:0008270">
    <property type="term" value="F:zinc ion binding"/>
    <property type="evidence" value="ECO:0007669"/>
    <property type="project" value="UniProtKB-KW"/>
</dbReference>
<evidence type="ECO:0000313" key="7">
    <source>
        <dbReference type="EMBL" id="KAJ8776421.1"/>
    </source>
</evidence>
<keyword evidence="3" id="KW-0863">Zinc-finger</keyword>
<reference evidence="7 8" key="1">
    <citation type="submission" date="2022-11" db="EMBL/GenBank/DDBJ databases">
        <title>Whole genome sequence of Eschrichtius robustus ER-17-0199.</title>
        <authorList>
            <person name="Bruniche-Olsen A."/>
            <person name="Black A.N."/>
            <person name="Fields C.J."/>
            <person name="Walden K."/>
            <person name="Dewoody J.A."/>
        </authorList>
    </citation>
    <scope>NUCLEOTIDE SEQUENCE [LARGE SCALE GENOMIC DNA]</scope>
    <source>
        <strain evidence="7">ER-17-0199</strain>
        <tissue evidence="7">Blubber</tissue>
    </source>
</reference>
<evidence type="ECO:0000256" key="3">
    <source>
        <dbReference type="ARBA" id="ARBA00022771"/>
    </source>
</evidence>
<evidence type="ECO:0000313" key="8">
    <source>
        <dbReference type="Proteomes" id="UP001159641"/>
    </source>
</evidence>